<dbReference type="Gene3D" id="3.40.109.10">
    <property type="entry name" value="NADH Oxidase"/>
    <property type="match status" value="1"/>
</dbReference>
<name>A0A1F6F391_9BACT</name>
<feature type="domain" description="Nitroreductase" evidence="1">
    <location>
        <begin position="65"/>
        <end position="220"/>
    </location>
</feature>
<dbReference type="PANTHER" id="PTHR43745:SF2">
    <property type="entry name" value="NITROREDUCTASE MJ1384-RELATED"/>
    <property type="match status" value="1"/>
</dbReference>
<evidence type="ECO:0000259" key="1">
    <source>
        <dbReference type="Pfam" id="PF00881"/>
    </source>
</evidence>
<dbReference type="CDD" id="cd02142">
    <property type="entry name" value="McbC_SagB-like_oxidoreductase"/>
    <property type="match status" value="1"/>
</dbReference>
<dbReference type="InterPro" id="IPR029479">
    <property type="entry name" value="Nitroreductase"/>
</dbReference>
<organism evidence="2 3">
    <name type="scientific">Candidatus Kaiserbacteria bacterium RIFCSPLOWO2_01_FULL_54_13</name>
    <dbReference type="NCBI Taxonomy" id="1798512"/>
    <lineage>
        <taxon>Bacteria</taxon>
        <taxon>Candidatus Kaiseribacteriota</taxon>
    </lineage>
</organism>
<dbReference type="InterPro" id="IPR020051">
    <property type="entry name" value="SagB-type_dehydrogenase"/>
</dbReference>
<accession>A0A1F6F391</accession>
<gene>
    <name evidence="2" type="ORF">A3A39_03465</name>
</gene>
<dbReference type="NCBIfam" id="TIGR03605">
    <property type="entry name" value="antibiot_sagB"/>
    <property type="match status" value="1"/>
</dbReference>
<dbReference type="STRING" id="1798512.A3A39_03465"/>
<protein>
    <recommendedName>
        <fullName evidence="1">Nitroreductase domain-containing protein</fullName>
    </recommendedName>
</protein>
<dbReference type="GO" id="GO:0016491">
    <property type="term" value="F:oxidoreductase activity"/>
    <property type="evidence" value="ECO:0007669"/>
    <property type="project" value="InterPro"/>
</dbReference>
<comment type="caution">
    <text evidence="2">The sequence shown here is derived from an EMBL/GenBank/DDBJ whole genome shotgun (WGS) entry which is preliminary data.</text>
</comment>
<evidence type="ECO:0000313" key="3">
    <source>
        <dbReference type="Proteomes" id="UP000177372"/>
    </source>
</evidence>
<sequence length="238" mass="26291">MVRRTRRGATLPPDKVPRGLHKEYMRMPRIKLPEPEPLSDTLDAVIGKRASCRVGSFQETFSIGELGTLLGHALRVRDDGRRNYPSGGALFPIETYLVGNVLEGYAPGVFHYHPTAHALEFLWELPPDFDMENVLRSPNPRAPFSSALIVFTSVWDRASAKYGDFSYIIGLLEAGHMSQNVLLVSASLDLCTCPMAGFNDELLTNLLDIDEGYEQPVHTITLCRKGASDVDASDGEEA</sequence>
<dbReference type="Proteomes" id="UP000177372">
    <property type="component" value="Unassembled WGS sequence"/>
</dbReference>
<dbReference type="AlphaFoldDB" id="A0A1F6F391"/>
<reference evidence="2 3" key="1">
    <citation type="journal article" date="2016" name="Nat. Commun.">
        <title>Thousands of microbial genomes shed light on interconnected biogeochemical processes in an aquifer system.</title>
        <authorList>
            <person name="Anantharaman K."/>
            <person name="Brown C.T."/>
            <person name="Hug L.A."/>
            <person name="Sharon I."/>
            <person name="Castelle C.J."/>
            <person name="Probst A.J."/>
            <person name="Thomas B.C."/>
            <person name="Singh A."/>
            <person name="Wilkins M.J."/>
            <person name="Karaoz U."/>
            <person name="Brodie E.L."/>
            <person name="Williams K.H."/>
            <person name="Hubbard S.S."/>
            <person name="Banfield J.F."/>
        </authorList>
    </citation>
    <scope>NUCLEOTIDE SEQUENCE [LARGE SCALE GENOMIC DNA]</scope>
</reference>
<dbReference type="Pfam" id="PF00881">
    <property type="entry name" value="Nitroreductase"/>
    <property type="match status" value="1"/>
</dbReference>
<dbReference type="InterPro" id="IPR052544">
    <property type="entry name" value="Bacteriocin_Proc_Enz"/>
</dbReference>
<proteinExistence type="predicted"/>
<dbReference type="InterPro" id="IPR000415">
    <property type="entry name" value="Nitroreductase-like"/>
</dbReference>
<dbReference type="EMBL" id="MFLZ01000010">
    <property type="protein sequence ID" value="OGG80301.1"/>
    <property type="molecule type" value="Genomic_DNA"/>
</dbReference>
<evidence type="ECO:0000313" key="2">
    <source>
        <dbReference type="EMBL" id="OGG80301.1"/>
    </source>
</evidence>
<dbReference type="SUPFAM" id="SSF55469">
    <property type="entry name" value="FMN-dependent nitroreductase-like"/>
    <property type="match status" value="1"/>
</dbReference>
<dbReference type="PANTHER" id="PTHR43745">
    <property type="entry name" value="NITROREDUCTASE MJ1384-RELATED"/>
    <property type="match status" value="1"/>
</dbReference>